<organism evidence="2 3">
    <name type="scientific">Caerostris extrusa</name>
    <name type="common">Bark spider</name>
    <name type="synonym">Caerostris bankana</name>
    <dbReference type="NCBI Taxonomy" id="172846"/>
    <lineage>
        <taxon>Eukaryota</taxon>
        <taxon>Metazoa</taxon>
        <taxon>Ecdysozoa</taxon>
        <taxon>Arthropoda</taxon>
        <taxon>Chelicerata</taxon>
        <taxon>Arachnida</taxon>
        <taxon>Araneae</taxon>
        <taxon>Araneomorphae</taxon>
        <taxon>Entelegynae</taxon>
        <taxon>Araneoidea</taxon>
        <taxon>Araneidae</taxon>
        <taxon>Caerostris</taxon>
    </lineage>
</organism>
<name>A0AAV4SKG9_CAEEX</name>
<evidence type="ECO:0000313" key="2">
    <source>
        <dbReference type="EMBL" id="GIY33087.1"/>
    </source>
</evidence>
<comment type="caution">
    <text evidence="2">The sequence shown here is derived from an EMBL/GenBank/DDBJ whole genome shotgun (WGS) entry which is preliminary data.</text>
</comment>
<gene>
    <name evidence="2" type="ORF">CEXT_24041</name>
</gene>
<evidence type="ECO:0000313" key="3">
    <source>
        <dbReference type="Proteomes" id="UP001054945"/>
    </source>
</evidence>
<dbReference type="AlphaFoldDB" id="A0AAV4SKG9"/>
<sequence>MVPSRRDNARDDREVETRVARIIKTVLFFIARFSPFFLFFSRSSLPEMFFHYLMELRFLRGLPFCGSRKDDFISLHGDDWVYLLWMLLSMRKDEIVSLQSDLWEVFFFLVGKHVWDY</sequence>
<protein>
    <submittedName>
        <fullName evidence="2">Uncharacterized protein</fullName>
    </submittedName>
</protein>
<feature type="transmembrane region" description="Helical" evidence="1">
    <location>
        <begin position="21"/>
        <end position="40"/>
    </location>
</feature>
<dbReference type="EMBL" id="BPLR01009591">
    <property type="protein sequence ID" value="GIY33087.1"/>
    <property type="molecule type" value="Genomic_DNA"/>
</dbReference>
<reference evidence="2 3" key="1">
    <citation type="submission" date="2021-06" db="EMBL/GenBank/DDBJ databases">
        <title>Caerostris extrusa draft genome.</title>
        <authorList>
            <person name="Kono N."/>
            <person name="Arakawa K."/>
        </authorList>
    </citation>
    <scope>NUCLEOTIDE SEQUENCE [LARGE SCALE GENOMIC DNA]</scope>
</reference>
<dbReference type="Proteomes" id="UP001054945">
    <property type="component" value="Unassembled WGS sequence"/>
</dbReference>
<keyword evidence="1" id="KW-1133">Transmembrane helix</keyword>
<evidence type="ECO:0000256" key="1">
    <source>
        <dbReference type="SAM" id="Phobius"/>
    </source>
</evidence>
<keyword evidence="1" id="KW-0812">Transmembrane</keyword>
<proteinExistence type="predicted"/>
<accession>A0AAV4SKG9</accession>
<keyword evidence="3" id="KW-1185">Reference proteome</keyword>
<keyword evidence="1" id="KW-0472">Membrane</keyword>